<comment type="subunit">
    <text evidence="7">Dimer of a heavy and a light chain linked by disulfide bonds.</text>
</comment>
<dbReference type="OrthoDB" id="190265at2759"/>
<evidence type="ECO:0000256" key="2">
    <source>
        <dbReference type="ARBA" id="ARBA00022670"/>
    </source>
</evidence>
<keyword evidence="11" id="KW-1185">Reference proteome</keyword>
<feature type="domain" description="Peptidase C1A papain C-terminal" evidence="8">
    <location>
        <begin position="124"/>
        <end position="334"/>
    </location>
</feature>
<dbReference type="EMBL" id="CH479180">
    <property type="protein sequence ID" value="EDW28334.1"/>
    <property type="molecule type" value="Genomic_DNA"/>
</dbReference>
<dbReference type="GO" id="GO:0004197">
    <property type="term" value="F:cysteine-type endopeptidase activity"/>
    <property type="evidence" value="ECO:0007669"/>
    <property type="project" value="UniProtKB-EC"/>
</dbReference>
<dbReference type="PROSITE" id="PS00639">
    <property type="entry name" value="THIOL_PROTEASE_HIS"/>
    <property type="match status" value="1"/>
</dbReference>
<name>B4G780_DROPE</name>
<evidence type="ECO:0000313" key="10">
    <source>
        <dbReference type="EMBL" id="EDW28334.1"/>
    </source>
</evidence>
<comment type="catalytic activity">
    <reaction evidence="5">
        <text>Specificity close to that of papain. As compared to cathepsin B, cathepsin L exhibits higher activity toward protein substrates, but has little activity on Z-Arg-Arg-NHMec, and no peptidyl-dipeptidase activity.</text>
        <dbReference type="EC" id="3.4.22.15"/>
    </reaction>
</comment>
<dbReference type="InterPro" id="IPR000668">
    <property type="entry name" value="Peptidase_C1A_C"/>
</dbReference>
<dbReference type="InterPro" id="IPR013201">
    <property type="entry name" value="Prot_inhib_I29"/>
</dbReference>
<dbReference type="InterPro" id="IPR013128">
    <property type="entry name" value="Peptidase_C1A"/>
</dbReference>
<evidence type="ECO:0000256" key="6">
    <source>
        <dbReference type="ARBA" id="ARBA00038911"/>
    </source>
</evidence>
<sequence>MWKILFLYGFSTLSNLNANYLENESTLDINNEFEQFKKINNKTYSRNFDETRSLKAFEVNYKIIKDHNKNYQDGQTTFRLATNIMADMSTEGYLKNFLRLLKSQSNVADDNIAEIVGSSQMTNIPESLDWRRKGFTTPSQNQQSCGSCYAFSIAESIEGQIFKRTGKILSLSEQQIVDCSVSHGNQGCTGGSLRNTLKYLQSTGGIMRSDDYKYVSKKGKCQFVRDLSVVNITSWAILPVNNEQAIQAAVAHIGPIAVSINATPRTFQLYSDGIYDDASCVSTSVNHAMLVIGFGKDFWILKNWWGDRWGESGYMRLKKGINLCGIANYAAYAIV</sequence>
<dbReference type="HOGENOM" id="CLU_012184_1_2_1"/>
<protein>
    <recommendedName>
        <fullName evidence="6">cathepsin L</fullName>
        <ecNumber evidence="6">3.4.22.15</ecNumber>
    </recommendedName>
</protein>
<dbReference type="InterPro" id="IPR025660">
    <property type="entry name" value="Pept_his_AS"/>
</dbReference>
<dbReference type="SUPFAM" id="SSF54001">
    <property type="entry name" value="Cysteine proteinases"/>
    <property type="match status" value="1"/>
</dbReference>
<dbReference type="InterPro" id="IPR039417">
    <property type="entry name" value="Peptidase_C1A_papain-like"/>
</dbReference>
<dbReference type="GO" id="GO:0006508">
    <property type="term" value="P:proteolysis"/>
    <property type="evidence" value="ECO:0007669"/>
    <property type="project" value="UniProtKB-KW"/>
</dbReference>
<dbReference type="InterPro" id="IPR038765">
    <property type="entry name" value="Papain-like_cys_pep_sf"/>
</dbReference>
<evidence type="ECO:0000256" key="1">
    <source>
        <dbReference type="ARBA" id="ARBA00008455"/>
    </source>
</evidence>
<organism evidence="11">
    <name type="scientific">Drosophila persimilis</name>
    <name type="common">Fruit fly</name>
    <dbReference type="NCBI Taxonomy" id="7234"/>
    <lineage>
        <taxon>Eukaryota</taxon>
        <taxon>Metazoa</taxon>
        <taxon>Ecdysozoa</taxon>
        <taxon>Arthropoda</taxon>
        <taxon>Hexapoda</taxon>
        <taxon>Insecta</taxon>
        <taxon>Pterygota</taxon>
        <taxon>Neoptera</taxon>
        <taxon>Endopterygota</taxon>
        <taxon>Diptera</taxon>
        <taxon>Brachycera</taxon>
        <taxon>Muscomorpha</taxon>
        <taxon>Ephydroidea</taxon>
        <taxon>Drosophilidae</taxon>
        <taxon>Drosophila</taxon>
        <taxon>Sophophora</taxon>
    </lineage>
</organism>
<dbReference type="Pfam" id="PF00112">
    <property type="entry name" value="Peptidase_C1"/>
    <property type="match status" value="1"/>
</dbReference>
<proteinExistence type="inferred from homology"/>
<dbReference type="OMA" id="DNMAEIV"/>
<dbReference type="Gene3D" id="3.90.70.10">
    <property type="entry name" value="Cysteine proteinases"/>
    <property type="match status" value="1"/>
</dbReference>
<evidence type="ECO:0000256" key="7">
    <source>
        <dbReference type="ARBA" id="ARBA00063237"/>
    </source>
</evidence>
<dbReference type="SMR" id="B4G780"/>
<dbReference type="SMART" id="SM00848">
    <property type="entry name" value="Inhibitor_I29"/>
    <property type="match status" value="1"/>
</dbReference>
<dbReference type="MEROPS" id="C01.A30"/>
<dbReference type="eggNOG" id="KOG1543">
    <property type="taxonomic scope" value="Eukaryota"/>
</dbReference>
<dbReference type="Proteomes" id="UP000008744">
    <property type="component" value="Unassembled WGS sequence"/>
</dbReference>
<dbReference type="CDD" id="cd02248">
    <property type="entry name" value="Peptidase_C1A"/>
    <property type="match status" value="1"/>
</dbReference>
<comment type="similarity">
    <text evidence="1">Belongs to the peptidase C1 family.</text>
</comment>
<dbReference type="FunFam" id="3.90.70.10:FF:000006">
    <property type="entry name" value="Cathepsin S"/>
    <property type="match status" value="1"/>
</dbReference>
<gene>
    <name evidence="10" type="primary">Dper\GL19003</name>
    <name evidence="10" type="ORF">Dper_GL19003</name>
</gene>
<evidence type="ECO:0000256" key="5">
    <source>
        <dbReference type="ARBA" id="ARBA00036319"/>
    </source>
</evidence>
<dbReference type="EC" id="3.4.22.15" evidence="6"/>
<keyword evidence="2" id="KW-0645">Protease</keyword>
<evidence type="ECO:0000313" key="11">
    <source>
        <dbReference type="Proteomes" id="UP000008744"/>
    </source>
</evidence>
<dbReference type="SMART" id="SM00645">
    <property type="entry name" value="Pept_C1"/>
    <property type="match status" value="1"/>
</dbReference>
<accession>B4G780</accession>
<reference evidence="10 11" key="1">
    <citation type="journal article" date="2007" name="Nature">
        <title>Evolution of genes and genomes on the Drosophila phylogeny.</title>
        <authorList>
            <consortium name="Drosophila 12 Genomes Consortium"/>
            <person name="Clark A.G."/>
            <person name="Eisen M.B."/>
            <person name="Smith D.R."/>
            <person name="Bergman C.M."/>
            <person name="Oliver B."/>
            <person name="Markow T.A."/>
            <person name="Kaufman T.C."/>
            <person name="Kellis M."/>
            <person name="Gelbart W."/>
            <person name="Iyer V.N."/>
            <person name="Pollard D.A."/>
            <person name="Sackton T.B."/>
            <person name="Larracuente A.M."/>
            <person name="Singh N.D."/>
            <person name="Abad J.P."/>
            <person name="Abt D.N."/>
            <person name="Adryan B."/>
            <person name="Aguade M."/>
            <person name="Akashi H."/>
            <person name="Anderson W.W."/>
            <person name="Aquadro C.F."/>
            <person name="Ardell D.H."/>
            <person name="Arguello R."/>
            <person name="Artieri C.G."/>
            <person name="Barbash D.A."/>
            <person name="Barker D."/>
            <person name="Barsanti P."/>
            <person name="Batterham P."/>
            <person name="Batzoglou S."/>
            <person name="Begun D."/>
            <person name="Bhutkar A."/>
            <person name="Blanco E."/>
            <person name="Bosak S.A."/>
            <person name="Bradley R.K."/>
            <person name="Brand A.D."/>
            <person name="Brent M.R."/>
            <person name="Brooks A.N."/>
            <person name="Brown R.H."/>
            <person name="Butlin R.K."/>
            <person name="Caggese C."/>
            <person name="Calvi B.R."/>
            <person name="Bernardo de Carvalho A."/>
            <person name="Caspi A."/>
            <person name="Castrezana S."/>
            <person name="Celniker S.E."/>
            <person name="Chang J.L."/>
            <person name="Chapple C."/>
            <person name="Chatterji S."/>
            <person name="Chinwalla A."/>
            <person name="Civetta A."/>
            <person name="Clifton S.W."/>
            <person name="Comeron J.M."/>
            <person name="Costello J.C."/>
            <person name="Coyne J.A."/>
            <person name="Daub J."/>
            <person name="David R.G."/>
            <person name="Delcher A.L."/>
            <person name="Delehaunty K."/>
            <person name="Do C.B."/>
            <person name="Ebling H."/>
            <person name="Edwards K."/>
            <person name="Eickbush T."/>
            <person name="Evans J.D."/>
            <person name="Filipski A."/>
            <person name="Findeiss S."/>
            <person name="Freyhult E."/>
            <person name="Fulton L."/>
            <person name="Fulton R."/>
            <person name="Garcia A.C."/>
            <person name="Gardiner A."/>
            <person name="Garfield D.A."/>
            <person name="Garvin B.E."/>
            <person name="Gibson G."/>
            <person name="Gilbert D."/>
            <person name="Gnerre S."/>
            <person name="Godfrey J."/>
            <person name="Good R."/>
            <person name="Gotea V."/>
            <person name="Gravely B."/>
            <person name="Greenberg A.J."/>
            <person name="Griffiths-Jones S."/>
            <person name="Gross S."/>
            <person name="Guigo R."/>
            <person name="Gustafson E.A."/>
            <person name="Haerty W."/>
            <person name="Hahn M.W."/>
            <person name="Halligan D.L."/>
            <person name="Halpern A.L."/>
            <person name="Halter G.M."/>
            <person name="Han M.V."/>
            <person name="Heger A."/>
            <person name="Hillier L."/>
            <person name="Hinrichs A.S."/>
            <person name="Holmes I."/>
            <person name="Hoskins R.A."/>
            <person name="Hubisz M.J."/>
            <person name="Hultmark D."/>
            <person name="Huntley M.A."/>
            <person name="Jaffe D.B."/>
            <person name="Jagadeeshan S."/>
            <person name="Jeck W.R."/>
            <person name="Johnson J."/>
            <person name="Jones C.D."/>
            <person name="Jordan W.C."/>
            <person name="Karpen G.H."/>
            <person name="Kataoka E."/>
            <person name="Keightley P.D."/>
            <person name="Kheradpour P."/>
            <person name="Kirkness E.F."/>
            <person name="Koerich L.B."/>
            <person name="Kristiansen K."/>
            <person name="Kudrna D."/>
            <person name="Kulathinal R.J."/>
            <person name="Kumar S."/>
            <person name="Kwok R."/>
            <person name="Lander E."/>
            <person name="Langley C.H."/>
            <person name="Lapoint R."/>
            <person name="Lazzaro B.P."/>
            <person name="Lee S.J."/>
            <person name="Levesque L."/>
            <person name="Li R."/>
            <person name="Lin C.F."/>
            <person name="Lin M.F."/>
            <person name="Lindblad-Toh K."/>
            <person name="Llopart A."/>
            <person name="Long M."/>
            <person name="Low L."/>
            <person name="Lozovsky E."/>
            <person name="Lu J."/>
            <person name="Luo M."/>
            <person name="Machado C.A."/>
            <person name="Makalowski W."/>
            <person name="Marzo M."/>
            <person name="Matsuda M."/>
            <person name="Matzkin L."/>
            <person name="McAllister B."/>
            <person name="McBride C.S."/>
            <person name="McKernan B."/>
            <person name="McKernan K."/>
            <person name="Mendez-Lago M."/>
            <person name="Minx P."/>
            <person name="Mollenhauer M.U."/>
            <person name="Montooth K."/>
            <person name="Mount S.M."/>
            <person name="Mu X."/>
            <person name="Myers E."/>
            <person name="Negre B."/>
            <person name="Newfeld S."/>
            <person name="Nielsen R."/>
            <person name="Noor M.A."/>
            <person name="O'Grady P."/>
            <person name="Pachter L."/>
            <person name="Papaceit M."/>
            <person name="Parisi M.J."/>
            <person name="Parisi M."/>
            <person name="Parts L."/>
            <person name="Pedersen J.S."/>
            <person name="Pesole G."/>
            <person name="Phillippy A.M."/>
            <person name="Ponting C.P."/>
            <person name="Pop M."/>
            <person name="Porcelli D."/>
            <person name="Powell J.R."/>
            <person name="Prohaska S."/>
            <person name="Pruitt K."/>
            <person name="Puig M."/>
            <person name="Quesneville H."/>
            <person name="Ram K.R."/>
            <person name="Rand D."/>
            <person name="Rasmussen M.D."/>
            <person name="Reed L.K."/>
            <person name="Reenan R."/>
            <person name="Reily A."/>
            <person name="Remington K.A."/>
            <person name="Rieger T.T."/>
            <person name="Ritchie M.G."/>
            <person name="Robin C."/>
            <person name="Rogers Y.H."/>
            <person name="Rohde C."/>
            <person name="Rozas J."/>
            <person name="Rubenfield M.J."/>
            <person name="Ruiz A."/>
            <person name="Russo S."/>
            <person name="Salzberg S.L."/>
            <person name="Sanchez-Gracia A."/>
            <person name="Saranga D.J."/>
            <person name="Sato H."/>
            <person name="Schaeffer S.W."/>
            <person name="Schatz M.C."/>
            <person name="Schlenke T."/>
            <person name="Schwartz R."/>
            <person name="Segarra C."/>
            <person name="Singh R.S."/>
            <person name="Sirot L."/>
            <person name="Sirota M."/>
            <person name="Sisneros N.B."/>
            <person name="Smith C.D."/>
            <person name="Smith T.F."/>
            <person name="Spieth J."/>
            <person name="Stage D.E."/>
            <person name="Stark A."/>
            <person name="Stephan W."/>
            <person name="Strausberg R.L."/>
            <person name="Strempel S."/>
            <person name="Sturgill D."/>
            <person name="Sutton G."/>
            <person name="Sutton G.G."/>
            <person name="Tao W."/>
            <person name="Teichmann S."/>
            <person name="Tobari Y.N."/>
            <person name="Tomimura Y."/>
            <person name="Tsolas J.M."/>
            <person name="Valente V.L."/>
            <person name="Venter E."/>
            <person name="Venter J.C."/>
            <person name="Vicario S."/>
            <person name="Vieira F.G."/>
            <person name="Vilella A.J."/>
            <person name="Villasante A."/>
            <person name="Walenz B."/>
            <person name="Wang J."/>
            <person name="Wasserman M."/>
            <person name="Watts T."/>
            <person name="Wilson D."/>
            <person name="Wilson R.K."/>
            <person name="Wing R.A."/>
            <person name="Wolfner M.F."/>
            <person name="Wong A."/>
            <person name="Wong G.K."/>
            <person name="Wu C.I."/>
            <person name="Wu G."/>
            <person name="Yamamoto D."/>
            <person name="Yang H.P."/>
            <person name="Yang S.P."/>
            <person name="Yorke J.A."/>
            <person name="Yoshida K."/>
            <person name="Zdobnov E."/>
            <person name="Zhang P."/>
            <person name="Zhang Y."/>
            <person name="Zimin A.V."/>
            <person name="Baldwin J."/>
            <person name="Abdouelleil A."/>
            <person name="Abdulkadir J."/>
            <person name="Abebe A."/>
            <person name="Abera B."/>
            <person name="Abreu J."/>
            <person name="Acer S.C."/>
            <person name="Aftuck L."/>
            <person name="Alexander A."/>
            <person name="An P."/>
            <person name="Anderson E."/>
            <person name="Anderson S."/>
            <person name="Arachi H."/>
            <person name="Azer M."/>
            <person name="Bachantsang P."/>
            <person name="Barry A."/>
            <person name="Bayul T."/>
            <person name="Berlin A."/>
            <person name="Bessette D."/>
            <person name="Bloom T."/>
            <person name="Blye J."/>
            <person name="Boguslavskiy L."/>
            <person name="Bonnet C."/>
            <person name="Boukhgalter B."/>
            <person name="Bourzgui I."/>
            <person name="Brown A."/>
            <person name="Cahill P."/>
            <person name="Channer S."/>
            <person name="Cheshatsang Y."/>
            <person name="Chuda L."/>
            <person name="Citroen M."/>
            <person name="Collymore A."/>
            <person name="Cooke P."/>
            <person name="Costello M."/>
            <person name="D'Aco K."/>
            <person name="Daza R."/>
            <person name="De Haan G."/>
            <person name="DeGray S."/>
            <person name="DeMaso C."/>
            <person name="Dhargay N."/>
            <person name="Dooley K."/>
            <person name="Dooley E."/>
            <person name="Doricent M."/>
            <person name="Dorje P."/>
            <person name="Dorjee K."/>
            <person name="Dupes A."/>
            <person name="Elong R."/>
            <person name="Falk J."/>
            <person name="Farina A."/>
            <person name="Faro S."/>
            <person name="Ferguson D."/>
            <person name="Fisher S."/>
            <person name="Foley C.D."/>
            <person name="Franke A."/>
            <person name="Friedrich D."/>
            <person name="Gadbois L."/>
            <person name="Gearin G."/>
            <person name="Gearin C.R."/>
            <person name="Giannoukos G."/>
            <person name="Goode T."/>
            <person name="Graham J."/>
            <person name="Grandbois E."/>
            <person name="Grewal S."/>
            <person name="Gyaltsen K."/>
            <person name="Hafez N."/>
            <person name="Hagos B."/>
            <person name="Hall J."/>
            <person name="Henson C."/>
            <person name="Hollinger A."/>
            <person name="Honan T."/>
            <person name="Huard M.D."/>
            <person name="Hughes L."/>
            <person name="Hurhula B."/>
            <person name="Husby M.E."/>
            <person name="Kamat A."/>
            <person name="Kanga B."/>
            <person name="Kashin S."/>
            <person name="Khazanovich D."/>
            <person name="Kisner P."/>
            <person name="Lance K."/>
            <person name="Lara M."/>
            <person name="Lee W."/>
            <person name="Lennon N."/>
            <person name="Letendre F."/>
            <person name="LeVine R."/>
            <person name="Lipovsky A."/>
            <person name="Liu X."/>
            <person name="Liu J."/>
            <person name="Liu S."/>
            <person name="Lokyitsang T."/>
            <person name="Lokyitsang Y."/>
            <person name="Lubonja R."/>
            <person name="Lui A."/>
            <person name="MacDonald P."/>
            <person name="Magnisalis V."/>
            <person name="Maru K."/>
            <person name="Matthews C."/>
            <person name="McCusker W."/>
            <person name="McDonough S."/>
            <person name="Mehta T."/>
            <person name="Meldrim J."/>
            <person name="Meneus L."/>
            <person name="Mihai O."/>
            <person name="Mihalev A."/>
            <person name="Mihova T."/>
            <person name="Mittelman R."/>
            <person name="Mlenga V."/>
            <person name="Montmayeur A."/>
            <person name="Mulrain L."/>
            <person name="Navidi A."/>
            <person name="Naylor J."/>
            <person name="Negash T."/>
            <person name="Nguyen T."/>
            <person name="Nguyen N."/>
            <person name="Nicol R."/>
            <person name="Norbu C."/>
            <person name="Norbu N."/>
            <person name="Novod N."/>
            <person name="O'Neill B."/>
            <person name="Osman S."/>
            <person name="Markiewicz E."/>
            <person name="Oyono O.L."/>
            <person name="Patti C."/>
            <person name="Phunkhang P."/>
            <person name="Pierre F."/>
            <person name="Priest M."/>
            <person name="Raghuraman S."/>
            <person name="Rege F."/>
            <person name="Reyes R."/>
            <person name="Rise C."/>
            <person name="Rogov P."/>
            <person name="Ross K."/>
            <person name="Ryan E."/>
            <person name="Settipalli S."/>
            <person name="Shea T."/>
            <person name="Sherpa N."/>
            <person name="Shi L."/>
            <person name="Shih D."/>
            <person name="Sparrow T."/>
            <person name="Spaulding J."/>
            <person name="Stalker J."/>
            <person name="Stange-Thomann N."/>
            <person name="Stavropoulos S."/>
            <person name="Stone C."/>
            <person name="Strader C."/>
            <person name="Tesfaye S."/>
            <person name="Thomson T."/>
            <person name="Thoulutsang Y."/>
            <person name="Thoulutsang D."/>
            <person name="Topham K."/>
            <person name="Topping I."/>
            <person name="Tsamla T."/>
            <person name="Vassiliev H."/>
            <person name="Vo A."/>
            <person name="Wangchuk T."/>
            <person name="Wangdi T."/>
            <person name="Weiand M."/>
            <person name="Wilkinson J."/>
            <person name="Wilson A."/>
            <person name="Yadav S."/>
            <person name="Young G."/>
            <person name="Yu Q."/>
            <person name="Zembek L."/>
            <person name="Zhong D."/>
            <person name="Zimmer A."/>
            <person name="Zwirko Z."/>
            <person name="Jaffe D.B."/>
            <person name="Alvarez P."/>
            <person name="Brockman W."/>
            <person name="Butler J."/>
            <person name="Chin C."/>
            <person name="Gnerre S."/>
            <person name="Grabherr M."/>
            <person name="Kleber M."/>
            <person name="Mauceli E."/>
            <person name="MacCallum I."/>
        </authorList>
    </citation>
    <scope>NUCLEOTIDE SEQUENCE [LARGE SCALE GENOMIC DNA]</scope>
    <source>
        <strain evidence="11">MSH-3 / Tucson 14011-0111.49</strain>
    </source>
</reference>
<dbReference type="PhylomeDB" id="B4G780"/>
<dbReference type="PANTHER" id="PTHR12411">
    <property type="entry name" value="CYSTEINE PROTEASE FAMILY C1-RELATED"/>
    <property type="match status" value="1"/>
</dbReference>
<evidence type="ECO:0000256" key="4">
    <source>
        <dbReference type="ARBA" id="ARBA00022807"/>
    </source>
</evidence>
<keyword evidence="4" id="KW-0788">Thiol protease</keyword>
<dbReference type="KEGG" id="dpe:6588955"/>
<keyword evidence="3" id="KW-0378">Hydrolase</keyword>
<evidence type="ECO:0000256" key="3">
    <source>
        <dbReference type="ARBA" id="ARBA00022801"/>
    </source>
</evidence>
<evidence type="ECO:0000259" key="9">
    <source>
        <dbReference type="SMART" id="SM00848"/>
    </source>
</evidence>
<feature type="domain" description="Cathepsin propeptide inhibitor" evidence="9">
    <location>
        <begin position="33"/>
        <end position="93"/>
    </location>
</feature>
<dbReference type="STRING" id="7234.B4G780"/>
<dbReference type="AlphaFoldDB" id="B4G780"/>
<dbReference type="PRINTS" id="PR00705">
    <property type="entry name" value="PAPAIN"/>
</dbReference>
<evidence type="ECO:0000259" key="8">
    <source>
        <dbReference type="SMART" id="SM00645"/>
    </source>
</evidence>
<dbReference type="Pfam" id="PF08246">
    <property type="entry name" value="Inhibitor_I29"/>
    <property type="match status" value="1"/>
</dbReference>